<reference evidence="2" key="1">
    <citation type="submission" date="2022-11" db="UniProtKB">
        <authorList>
            <consortium name="WormBaseParasite"/>
        </authorList>
    </citation>
    <scope>IDENTIFICATION</scope>
</reference>
<sequence>LNQESKPGILTNAGVPSLPLDSLFKRDLCLPCVILQKWASSSLLSRTMVSPLLTMQRDMLLSNLCEGYTSITLHLLPNSDSSGDENN</sequence>
<proteinExistence type="predicted"/>
<dbReference type="Proteomes" id="UP000887564">
    <property type="component" value="Unplaced"/>
</dbReference>
<evidence type="ECO:0000313" key="1">
    <source>
        <dbReference type="Proteomes" id="UP000887564"/>
    </source>
</evidence>
<dbReference type="AlphaFoldDB" id="A0A914RZ60"/>
<keyword evidence="1" id="KW-1185">Reference proteome</keyword>
<protein>
    <submittedName>
        <fullName evidence="2">Uncharacterized protein</fullName>
    </submittedName>
</protein>
<name>A0A914RZ60_PAREQ</name>
<organism evidence="1 2">
    <name type="scientific">Parascaris equorum</name>
    <name type="common">Equine roundworm</name>
    <dbReference type="NCBI Taxonomy" id="6256"/>
    <lineage>
        <taxon>Eukaryota</taxon>
        <taxon>Metazoa</taxon>
        <taxon>Ecdysozoa</taxon>
        <taxon>Nematoda</taxon>
        <taxon>Chromadorea</taxon>
        <taxon>Rhabditida</taxon>
        <taxon>Spirurina</taxon>
        <taxon>Ascaridomorpha</taxon>
        <taxon>Ascaridoidea</taxon>
        <taxon>Ascarididae</taxon>
        <taxon>Parascaris</taxon>
    </lineage>
</organism>
<evidence type="ECO:0000313" key="2">
    <source>
        <dbReference type="WBParaSite" id="PEQ_0001180001-mRNA-1"/>
    </source>
</evidence>
<accession>A0A914RZ60</accession>
<dbReference type="WBParaSite" id="PEQ_0001180001-mRNA-1">
    <property type="protein sequence ID" value="PEQ_0001180001-mRNA-1"/>
    <property type="gene ID" value="PEQ_0001180001"/>
</dbReference>